<organism evidence="1 2">
    <name type="scientific">Tropilaelaps mercedesae</name>
    <dbReference type="NCBI Taxonomy" id="418985"/>
    <lineage>
        <taxon>Eukaryota</taxon>
        <taxon>Metazoa</taxon>
        <taxon>Ecdysozoa</taxon>
        <taxon>Arthropoda</taxon>
        <taxon>Chelicerata</taxon>
        <taxon>Arachnida</taxon>
        <taxon>Acari</taxon>
        <taxon>Parasitiformes</taxon>
        <taxon>Mesostigmata</taxon>
        <taxon>Gamasina</taxon>
        <taxon>Dermanyssoidea</taxon>
        <taxon>Laelapidae</taxon>
        <taxon>Tropilaelaps</taxon>
    </lineage>
</organism>
<comment type="caution">
    <text evidence="1">The sequence shown here is derived from an EMBL/GenBank/DDBJ whole genome shotgun (WGS) entry which is preliminary data.</text>
</comment>
<accession>A0A1V9XD83</accession>
<proteinExistence type="predicted"/>
<keyword evidence="2" id="KW-1185">Reference proteome</keyword>
<evidence type="ECO:0000313" key="2">
    <source>
        <dbReference type="Proteomes" id="UP000192247"/>
    </source>
</evidence>
<protein>
    <submittedName>
        <fullName evidence="1">Phosphatidylinositide phosphatase SAC1-like</fullName>
    </submittedName>
</protein>
<dbReference type="InParanoid" id="A0A1V9XD83"/>
<evidence type="ECO:0000313" key="1">
    <source>
        <dbReference type="EMBL" id="OQR71515.1"/>
    </source>
</evidence>
<dbReference type="AlphaFoldDB" id="A0A1V9XD83"/>
<feature type="non-terminal residue" evidence="1">
    <location>
        <position position="81"/>
    </location>
</feature>
<reference evidence="1 2" key="1">
    <citation type="journal article" date="2017" name="Gigascience">
        <title>Draft genome of the honey bee ectoparasitic mite, Tropilaelaps mercedesae, is shaped by the parasitic life history.</title>
        <authorList>
            <person name="Dong X."/>
            <person name="Armstrong S.D."/>
            <person name="Xia D."/>
            <person name="Makepeace B.L."/>
            <person name="Darby A.C."/>
            <person name="Kadowaki T."/>
        </authorList>
    </citation>
    <scope>NUCLEOTIDE SEQUENCE [LARGE SCALE GENOMIC DNA]</scope>
    <source>
        <strain evidence="1">Wuxi-XJTLU</strain>
    </source>
</reference>
<dbReference type="Proteomes" id="UP000192247">
    <property type="component" value="Unassembled WGS sequence"/>
</dbReference>
<sequence>MELCDSYELYSSKLFYALRVADGSETLVIDRLSREVRVEQTTAKLFEGVAVPPKQQHVFGVVGLVRLLDGGHIIAITARTK</sequence>
<dbReference type="EMBL" id="MNPL01014366">
    <property type="protein sequence ID" value="OQR71515.1"/>
    <property type="molecule type" value="Genomic_DNA"/>
</dbReference>
<gene>
    <name evidence="1" type="ORF">BIW11_10945</name>
</gene>
<name>A0A1V9XD83_9ACAR</name>